<sequence>MHLTKSKNKRVTTPPLKLNILELAAEISALHKSAPIKLTLEVCARIAYLRRRFERLLQEKPNLKNTEHYWNVVDKKLSELRKQKNTLEVSRIIQRGLREDQDAYGTVDRNAYEEAELAQDNTVDLAAEGKLLPSNAAFLTA</sequence>
<evidence type="ECO:0000313" key="1">
    <source>
        <dbReference type="EMBL" id="TFY50092.1"/>
    </source>
</evidence>
<dbReference type="EMBL" id="SEKV01001710">
    <property type="protein sequence ID" value="TFY50092.1"/>
    <property type="molecule type" value="Genomic_DNA"/>
</dbReference>
<dbReference type="AlphaFoldDB" id="A0A4Y9XKA4"/>
<dbReference type="Proteomes" id="UP000298390">
    <property type="component" value="Unassembled WGS sequence"/>
</dbReference>
<organism evidence="1 2">
    <name type="scientific">Rhodofomes roseus</name>
    <dbReference type="NCBI Taxonomy" id="34475"/>
    <lineage>
        <taxon>Eukaryota</taxon>
        <taxon>Fungi</taxon>
        <taxon>Dikarya</taxon>
        <taxon>Basidiomycota</taxon>
        <taxon>Agaricomycotina</taxon>
        <taxon>Agaricomycetes</taxon>
        <taxon>Polyporales</taxon>
        <taxon>Rhodofomes</taxon>
    </lineage>
</organism>
<comment type="caution">
    <text evidence="1">The sequence shown here is derived from an EMBL/GenBank/DDBJ whole genome shotgun (WGS) entry which is preliminary data.</text>
</comment>
<name>A0A4Y9XKA4_9APHY</name>
<accession>A0A4Y9XKA4</accession>
<proteinExistence type="predicted"/>
<gene>
    <name evidence="1" type="ORF">EVJ58_g11196</name>
</gene>
<evidence type="ECO:0000313" key="2">
    <source>
        <dbReference type="Proteomes" id="UP000298390"/>
    </source>
</evidence>
<protein>
    <submittedName>
        <fullName evidence="1">Uncharacterized protein</fullName>
    </submittedName>
</protein>
<reference evidence="1 2" key="1">
    <citation type="submission" date="2019-01" db="EMBL/GenBank/DDBJ databases">
        <title>Genome sequencing of the rare red list fungi Fomitopsis rosea.</title>
        <authorList>
            <person name="Buettner E."/>
            <person name="Kellner H."/>
        </authorList>
    </citation>
    <scope>NUCLEOTIDE SEQUENCE [LARGE SCALE GENOMIC DNA]</scope>
    <source>
        <strain evidence="1 2">DSM 105464</strain>
    </source>
</reference>